<protein>
    <submittedName>
        <fullName evidence="1">Uncharacterized protein</fullName>
    </submittedName>
</protein>
<name>A0A1X7VK25_AMPQE</name>
<dbReference type="AlphaFoldDB" id="A0A1X7VK25"/>
<proteinExistence type="predicted"/>
<sequence>MYKHVKYVRIAGQVLHQHQLRGPKRPPKCTRFFFVADPSAPLHPWNGDEDCDHALGMRQILTSPYQPSSNGLAEGAVQTFKQSV</sequence>
<evidence type="ECO:0000313" key="1">
    <source>
        <dbReference type="EnsemblMetazoa" id="Aqu2.1.40284_001"/>
    </source>
</evidence>
<reference evidence="1" key="1">
    <citation type="submission" date="2017-05" db="UniProtKB">
        <authorList>
            <consortium name="EnsemblMetazoa"/>
        </authorList>
    </citation>
    <scope>IDENTIFICATION</scope>
</reference>
<dbReference type="InParanoid" id="A0A1X7VK25"/>
<dbReference type="EnsemblMetazoa" id="Aqu2.1.40284_001">
    <property type="protein sequence ID" value="Aqu2.1.40284_001"/>
    <property type="gene ID" value="Aqu2.1.40284"/>
</dbReference>
<accession>A0A1X7VK25</accession>
<organism evidence="1">
    <name type="scientific">Amphimedon queenslandica</name>
    <name type="common">Sponge</name>
    <dbReference type="NCBI Taxonomy" id="400682"/>
    <lineage>
        <taxon>Eukaryota</taxon>
        <taxon>Metazoa</taxon>
        <taxon>Porifera</taxon>
        <taxon>Demospongiae</taxon>
        <taxon>Heteroscleromorpha</taxon>
        <taxon>Haplosclerida</taxon>
        <taxon>Niphatidae</taxon>
        <taxon>Amphimedon</taxon>
    </lineage>
</organism>